<dbReference type="Proteomes" id="UP001197875">
    <property type="component" value="Unassembled WGS sequence"/>
</dbReference>
<dbReference type="PANTHER" id="PTHR43649:SF33">
    <property type="entry name" value="POLYGALACTURONAN_RHAMNOGALACTURONAN-BINDING PROTEIN YTCQ"/>
    <property type="match status" value="1"/>
</dbReference>
<keyword evidence="1" id="KW-1003">Cell membrane</keyword>
<dbReference type="AlphaFoldDB" id="A0AAE3DV23"/>
<evidence type="ECO:0000313" key="7">
    <source>
        <dbReference type="EMBL" id="MCC2191071.1"/>
    </source>
</evidence>
<evidence type="ECO:0000256" key="5">
    <source>
        <dbReference type="ARBA" id="ARBA00023288"/>
    </source>
</evidence>
<dbReference type="PANTHER" id="PTHR43649">
    <property type="entry name" value="ARABINOSE-BINDING PROTEIN-RELATED"/>
    <property type="match status" value="1"/>
</dbReference>
<evidence type="ECO:0000256" key="2">
    <source>
        <dbReference type="ARBA" id="ARBA00022729"/>
    </source>
</evidence>
<dbReference type="InterPro" id="IPR006059">
    <property type="entry name" value="SBP"/>
</dbReference>
<reference evidence="7 8" key="1">
    <citation type="submission" date="2021-10" db="EMBL/GenBank/DDBJ databases">
        <title>Anaerobic single-cell dispensing facilitates the cultivation of human gut bacteria.</title>
        <authorList>
            <person name="Afrizal A."/>
        </authorList>
    </citation>
    <scope>NUCLEOTIDE SEQUENCE [LARGE SCALE GENOMIC DNA]</scope>
    <source>
        <strain evidence="7 8">CLA-AA-H277</strain>
    </source>
</reference>
<dbReference type="InterPro" id="IPR050490">
    <property type="entry name" value="Bact_solute-bd_prot1"/>
</dbReference>
<dbReference type="RefSeq" id="WP_227616044.1">
    <property type="nucleotide sequence ID" value="NZ_JAJEPR010000037.1"/>
</dbReference>
<keyword evidence="2 6" id="KW-0732">Signal</keyword>
<proteinExistence type="predicted"/>
<organism evidence="7 8">
    <name type="scientific">Fusicatenibacter faecihominis</name>
    <dbReference type="NCBI Taxonomy" id="2881276"/>
    <lineage>
        <taxon>Bacteria</taxon>
        <taxon>Bacillati</taxon>
        <taxon>Bacillota</taxon>
        <taxon>Clostridia</taxon>
        <taxon>Lachnospirales</taxon>
        <taxon>Lachnospiraceae</taxon>
        <taxon>Fusicatenibacter</taxon>
    </lineage>
</organism>
<keyword evidence="5" id="KW-0449">Lipoprotein</keyword>
<dbReference type="EMBL" id="JAJEPR010000037">
    <property type="protein sequence ID" value="MCC2191071.1"/>
    <property type="molecule type" value="Genomic_DNA"/>
</dbReference>
<sequence>MKKKIALLLTGTMVAGLFGGVMNVAADDSAEKIKITYMEWGDETRLKAAEEAFEAQYPNVDIVIDNCGGNYNDYVNKLKVTMAANEGPEVFKLQPGALLEQFKEYVEPLDTYLEQDYGENWKDKFEEAIYYQIEDENIGWMGAPTYLSLAGTLFVNETILEENGLEVPTTYDELVNCCTALREKGIFPVAMGAKDEWADQDFIVTLFNQIAPGKVYEVEKGNGKWTDPEMVKALEQWEKYFTDGVFVDGALGLSIYNDAVDMSQNGQAAFLFNGHWYMDSFLDEETGTKLEDSYKWTVIPLPAADDGETAVQVALSDMICVNNSIEDEETKEMAYKFAMFFAGDYMSEFSKTTYIMQTAMKDIPLNTTFRGESGPKMDEELKDMVQYGKGARELSNVETKSELIIVLQEIAMGTLSPEDGAARVQAVADGQ</sequence>
<gene>
    <name evidence="7" type="ORF">LKD71_14935</name>
</gene>
<evidence type="ECO:0000256" key="4">
    <source>
        <dbReference type="ARBA" id="ARBA00023139"/>
    </source>
</evidence>
<evidence type="ECO:0000256" key="3">
    <source>
        <dbReference type="ARBA" id="ARBA00023136"/>
    </source>
</evidence>
<evidence type="ECO:0000313" key="8">
    <source>
        <dbReference type="Proteomes" id="UP001197875"/>
    </source>
</evidence>
<dbReference type="SUPFAM" id="SSF53850">
    <property type="entry name" value="Periplasmic binding protein-like II"/>
    <property type="match status" value="1"/>
</dbReference>
<accession>A0AAE3DV23</accession>
<evidence type="ECO:0000256" key="6">
    <source>
        <dbReference type="SAM" id="SignalP"/>
    </source>
</evidence>
<comment type="caution">
    <text evidence="7">The sequence shown here is derived from an EMBL/GenBank/DDBJ whole genome shotgun (WGS) entry which is preliminary data.</text>
</comment>
<feature type="chain" id="PRO_5042225757" evidence="6">
    <location>
        <begin position="27"/>
        <end position="431"/>
    </location>
</feature>
<dbReference type="Gene3D" id="3.40.190.10">
    <property type="entry name" value="Periplasmic binding protein-like II"/>
    <property type="match status" value="2"/>
</dbReference>
<keyword evidence="3" id="KW-0472">Membrane</keyword>
<keyword evidence="8" id="KW-1185">Reference proteome</keyword>
<feature type="signal peptide" evidence="6">
    <location>
        <begin position="1"/>
        <end position="26"/>
    </location>
</feature>
<name>A0AAE3DV23_9FIRM</name>
<dbReference type="Pfam" id="PF01547">
    <property type="entry name" value="SBP_bac_1"/>
    <property type="match status" value="1"/>
</dbReference>
<keyword evidence="4" id="KW-0564">Palmitate</keyword>
<protein>
    <submittedName>
        <fullName evidence="7">Extracellular solute-binding protein</fullName>
    </submittedName>
</protein>
<evidence type="ECO:0000256" key="1">
    <source>
        <dbReference type="ARBA" id="ARBA00022475"/>
    </source>
</evidence>